<dbReference type="AlphaFoldDB" id="A0A0S4M2F2"/>
<evidence type="ECO:0000313" key="2">
    <source>
        <dbReference type="Proteomes" id="UP000198651"/>
    </source>
</evidence>
<protein>
    <submittedName>
        <fullName evidence="1">Putative coiled coil protein</fullName>
    </submittedName>
</protein>
<gene>
    <name evidence="1" type="ORF">Ark11_1132</name>
</gene>
<proteinExistence type="predicted"/>
<dbReference type="RefSeq" id="WP_092490569.1">
    <property type="nucleotide sequence ID" value="NZ_LN906597.1"/>
</dbReference>
<keyword evidence="2" id="KW-1185">Reference proteome</keyword>
<accession>A0A0S4M2F2</accession>
<reference evidence="2" key="1">
    <citation type="submission" date="2015-11" db="EMBL/GenBank/DDBJ databases">
        <authorList>
            <person name="Seth-Smith H.M.B."/>
        </authorList>
    </citation>
    <scope>NUCLEOTIDE SEQUENCE [LARGE SCALE GENOMIC DNA]</scope>
    <source>
        <strain evidence="2">2013Ark11</strain>
    </source>
</reference>
<dbReference type="Proteomes" id="UP000198651">
    <property type="component" value="Chromosome I"/>
</dbReference>
<dbReference type="EMBL" id="LN906597">
    <property type="protein sequence ID" value="CUT17945.1"/>
    <property type="molecule type" value="Genomic_DNA"/>
</dbReference>
<evidence type="ECO:0000313" key="1">
    <source>
        <dbReference type="EMBL" id="CUT17945.1"/>
    </source>
</evidence>
<dbReference type="OrthoDB" id="9954118at2"/>
<name>A0A0S4M2F2_9BURK</name>
<sequence length="804" mass="92864">MRNICDKNLYEELDEEEKNAYFQSEQPSCSSTDISKLMCPGSTLEFMQIDCSFVDVDGRTIHNLLSGIRSRNLSQYGSAMHVFLESCMEKSLQYLRLFKVEPLTSIEKIDFDPRPDRDDYIIHKNGEYGPLEYMCDYFKYYMLGNCTEVVCPINELINNCIEERDYAKKANIIKEKTNDNKCFKFVAEYGPTTNVPAIGTDRRILYSRNGYSLRLLLEELTQSNSNNDTQKFTDRYLVSKFMVAKSEKKPTDGSILKKIKKSGNTYVAANNWYARSFTKYQLFLHDKFKKTNSDKESIINSTTEIDVIIKSKEELRKNDLKTRDVLIRRFAKYYLSLKNKLEFICKSIFKDESDLLTKEFELPVPEECSLLAAKIASYNHRYKIDADMEVVKNRMSSHLSNHKYKEIGGFSTEEKTIIIRNFRKGYIIKIEDMDYVPITETISISDNIDEDILVEDISTSRTSLRPVNLISGIKISSGTTLVDPELVDPGSIADIIISLDRKDISGYLSAVNAFTAKFMYKSLQYVRALNLASPDYNAIYQTNPDTDEHIICGNGMYGHLQYISDYFKYYVLGSHLESLAHGEVDLEEEILPLLNAVNTYENKEKPEMISSIIESCTKKTELPIGESELLIGSVRIECMNLMENRKELIADINENRNKIKSLFMPLDCSVRNELIRCLMEYYISIMDEFESMANLKFKNTNRSLTERLVLPVPRAVAEIVHEEIETQQQPGTQRSPSYYYVRKRENFFCDINACLCTNSMVYDTSLAIRIRIMEKVIERMKEYLLSLNIGDNGEVELNSVRLFE</sequence>
<organism evidence="1 2">
    <name type="scientific">Candidatus Ichthyocystis hellenicum</name>
    <dbReference type="NCBI Taxonomy" id="1561003"/>
    <lineage>
        <taxon>Bacteria</taxon>
        <taxon>Pseudomonadati</taxon>
        <taxon>Pseudomonadota</taxon>
        <taxon>Betaproteobacteria</taxon>
        <taxon>Burkholderiales</taxon>
        <taxon>Candidatus Ichthyocystis</taxon>
    </lineage>
</organism>